<evidence type="ECO:0000256" key="9">
    <source>
        <dbReference type="RuleBase" id="RU003946"/>
    </source>
</evidence>
<evidence type="ECO:0000256" key="8">
    <source>
        <dbReference type="ARBA" id="ARBA00022842"/>
    </source>
</evidence>
<keyword evidence="11" id="KW-1185">Reference proteome</keyword>
<dbReference type="RefSeq" id="WP_234864281.1">
    <property type="nucleotide sequence ID" value="NZ_JAKEVY010000001.1"/>
</dbReference>
<keyword evidence="7" id="KW-0862">Zinc</keyword>
<evidence type="ECO:0000256" key="4">
    <source>
        <dbReference type="ARBA" id="ARBA00022553"/>
    </source>
</evidence>
<protein>
    <submittedName>
        <fullName evidence="10">Alkaline phosphatase</fullName>
    </submittedName>
</protein>
<proteinExistence type="inferred from homology"/>
<dbReference type="PROSITE" id="PS00123">
    <property type="entry name" value="ALKALINE_PHOSPHATASE"/>
    <property type="match status" value="1"/>
</dbReference>
<dbReference type="SMART" id="SM00098">
    <property type="entry name" value="alkPPc"/>
    <property type="match status" value="1"/>
</dbReference>
<dbReference type="Proteomes" id="UP001200145">
    <property type="component" value="Unassembled WGS sequence"/>
</dbReference>
<evidence type="ECO:0000256" key="6">
    <source>
        <dbReference type="ARBA" id="ARBA00022801"/>
    </source>
</evidence>
<reference evidence="10 11" key="1">
    <citation type="submission" date="2022-01" db="EMBL/GenBank/DDBJ databases">
        <title>Flavihumibacter sp. nov., isolated from sediment of a river.</title>
        <authorList>
            <person name="Liu H."/>
        </authorList>
    </citation>
    <scope>NUCLEOTIDE SEQUENCE [LARGE SCALE GENOMIC DNA]</scope>
    <source>
        <strain evidence="10 11">RY-1</strain>
    </source>
</reference>
<dbReference type="PANTHER" id="PTHR11596:SF5">
    <property type="entry name" value="ALKALINE PHOSPHATASE"/>
    <property type="match status" value="1"/>
</dbReference>
<dbReference type="EMBL" id="JAKEVY010000001">
    <property type="protein sequence ID" value="MCF1713753.1"/>
    <property type="molecule type" value="Genomic_DNA"/>
</dbReference>
<evidence type="ECO:0000313" key="11">
    <source>
        <dbReference type="Proteomes" id="UP001200145"/>
    </source>
</evidence>
<dbReference type="PRINTS" id="PR00113">
    <property type="entry name" value="ALKPHPHTASE"/>
</dbReference>
<dbReference type="Gene3D" id="3.40.720.10">
    <property type="entry name" value="Alkaline Phosphatase, subunit A"/>
    <property type="match status" value="1"/>
</dbReference>
<evidence type="ECO:0000256" key="7">
    <source>
        <dbReference type="ARBA" id="ARBA00022833"/>
    </source>
</evidence>
<dbReference type="InterPro" id="IPR017850">
    <property type="entry name" value="Alkaline_phosphatase_core_sf"/>
</dbReference>
<keyword evidence="4" id="KW-0597">Phosphoprotein</keyword>
<name>A0ABS9BFB1_9BACT</name>
<comment type="similarity">
    <text evidence="3 9">Belongs to the alkaline phosphatase family.</text>
</comment>
<dbReference type="InterPro" id="IPR018299">
    <property type="entry name" value="Alkaline_phosphatase_AS"/>
</dbReference>
<dbReference type="PANTHER" id="PTHR11596">
    <property type="entry name" value="ALKALINE PHOSPHATASE"/>
    <property type="match status" value="1"/>
</dbReference>
<evidence type="ECO:0000256" key="3">
    <source>
        <dbReference type="ARBA" id="ARBA00005984"/>
    </source>
</evidence>
<comment type="cofactor">
    <cofactor evidence="2">
        <name>Zn(2+)</name>
        <dbReference type="ChEBI" id="CHEBI:29105"/>
    </cofactor>
</comment>
<comment type="caution">
    <text evidence="10">The sequence shown here is derived from an EMBL/GenBank/DDBJ whole genome shotgun (WGS) entry which is preliminary data.</text>
</comment>
<dbReference type="InterPro" id="IPR001952">
    <property type="entry name" value="Alkaline_phosphatase"/>
</dbReference>
<evidence type="ECO:0000256" key="1">
    <source>
        <dbReference type="ARBA" id="ARBA00001946"/>
    </source>
</evidence>
<keyword evidence="8" id="KW-0460">Magnesium</keyword>
<dbReference type="Pfam" id="PF00245">
    <property type="entry name" value="Alk_phosphatase"/>
    <property type="match status" value="1"/>
</dbReference>
<evidence type="ECO:0000256" key="2">
    <source>
        <dbReference type="ARBA" id="ARBA00001947"/>
    </source>
</evidence>
<organism evidence="10 11">
    <name type="scientific">Flavihumibacter fluminis</name>
    <dbReference type="NCBI Taxonomy" id="2909236"/>
    <lineage>
        <taxon>Bacteria</taxon>
        <taxon>Pseudomonadati</taxon>
        <taxon>Bacteroidota</taxon>
        <taxon>Chitinophagia</taxon>
        <taxon>Chitinophagales</taxon>
        <taxon>Chitinophagaceae</taxon>
        <taxon>Flavihumibacter</taxon>
    </lineage>
</organism>
<keyword evidence="5" id="KW-0479">Metal-binding</keyword>
<dbReference type="CDD" id="cd16012">
    <property type="entry name" value="ALP"/>
    <property type="match status" value="1"/>
</dbReference>
<comment type="cofactor">
    <cofactor evidence="1">
        <name>Mg(2+)</name>
        <dbReference type="ChEBI" id="CHEBI:18420"/>
    </cofactor>
</comment>
<sequence length="383" mass="41371">MIKRVLVAAVSLYLPVFGLGQTGQQPIRDNLQYTLQVPYPVEKIPAPKKGKIKNVILLIGDGMGLTQVSAGWVANRGQLYLEQCTHTGMSKTTAANKLITDSGAGATAMASGQKTIYHAVGVDTAGTDLHTLTDIAKRNGLATGIAVACSITDATPASFAANNIDREEEEEIATDFLNSNVDVLFGGGRRYFNNRKDQRDLLQEMNAKGYQVINSTAEFLSTRQAKVLALVEDGQLDTAPKRGTAFQKAAIHTLDLLKTNRTGFFALLEGSRIDDMGHMNNLPGVVEEVLDFDQTIGKVLQWAAKEGQTLVIITADHETGGLTLLDGDKGTGYVSGKFSTGGHSGVMVPVYAWGPGAEHFTGIYENTELFRKIQSLLRLRQRN</sequence>
<accession>A0ABS9BFB1</accession>
<evidence type="ECO:0000256" key="5">
    <source>
        <dbReference type="ARBA" id="ARBA00022723"/>
    </source>
</evidence>
<dbReference type="SUPFAM" id="SSF53649">
    <property type="entry name" value="Alkaline phosphatase-like"/>
    <property type="match status" value="1"/>
</dbReference>
<keyword evidence="6" id="KW-0378">Hydrolase</keyword>
<gene>
    <name evidence="10" type="ORF">L0U88_03800</name>
</gene>
<evidence type="ECO:0000313" key="10">
    <source>
        <dbReference type="EMBL" id="MCF1713753.1"/>
    </source>
</evidence>